<dbReference type="InterPro" id="IPR052563">
    <property type="entry name" value="FliK"/>
</dbReference>
<feature type="region of interest" description="Disordered" evidence="5">
    <location>
        <begin position="1"/>
        <end position="243"/>
    </location>
</feature>
<evidence type="ECO:0000256" key="2">
    <source>
        <dbReference type="ARBA" id="ARBA00009149"/>
    </source>
</evidence>
<dbReference type="PANTHER" id="PTHR37533:SF2">
    <property type="entry name" value="FLAGELLAR HOOK-LENGTH CONTROL PROTEIN"/>
    <property type="match status" value="1"/>
</dbReference>
<dbReference type="CDD" id="cd17470">
    <property type="entry name" value="T3SS_Flik_C"/>
    <property type="match status" value="1"/>
</dbReference>
<dbReference type="PRINTS" id="PR01007">
    <property type="entry name" value="FLGHOOKFLIK"/>
</dbReference>
<keyword evidence="4" id="KW-0175">Coiled coil</keyword>
<dbReference type="PANTHER" id="PTHR37533">
    <property type="entry name" value="FLAGELLAR HOOK-LENGTH CONTROL PROTEIN"/>
    <property type="match status" value="1"/>
</dbReference>
<organism evidence="7 8">
    <name type="scientific">Pseudoalteromonas luteoviolacea H33</name>
    <dbReference type="NCBI Taxonomy" id="1365251"/>
    <lineage>
        <taxon>Bacteria</taxon>
        <taxon>Pseudomonadati</taxon>
        <taxon>Pseudomonadota</taxon>
        <taxon>Gammaproteobacteria</taxon>
        <taxon>Alteromonadales</taxon>
        <taxon>Pseudoalteromonadaceae</taxon>
        <taxon>Pseudoalteromonas</taxon>
    </lineage>
</organism>
<feature type="region of interest" description="Disordered" evidence="5">
    <location>
        <begin position="353"/>
        <end position="375"/>
    </location>
</feature>
<feature type="compositionally biased region" description="Basic and acidic residues" evidence="5">
    <location>
        <begin position="81"/>
        <end position="90"/>
    </location>
</feature>
<protein>
    <recommendedName>
        <fullName evidence="6">Flagellar hook-length control protein-like C-terminal domain-containing protein</fullName>
    </recommendedName>
</protein>
<dbReference type="InterPro" id="IPR038610">
    <property type="entry name" value="FliK-like_C_sf"/>
</dbReference>
<evidence type="ECO:0000256" key="1">
    <source>
        <dbReference type="ARBA" id="ARBA00003944"/>
    </source>
</evidence>
<evidence type="ECO:0000313" key="7">
    <source>
        <dbReference type="EMBL" id="KZN47155.1"/>
    </source>
</evidence>
<evidence type="ECO:0000259" key="6">
    <source>
        <dbReference type="Pfam" id="PF02120"/>
    </source>
</evidence>
<dbReference type="GO" id="GO:0044780">
    <property type="term" value="P:bacterial-type flagellum assembly"/>
    <property type="evidence" value="ECO:0007669"/>
    <property type="project" value="InterPro"/>
</dbReference>
<evidence type="ECO:0000313" key="8">
    <source>
        <dbReference type="Proteomes" id="UP000076503"/>
    </source>
</evidence>
<reference evidence="7 8" key="1">
    <citation type="submission" date="2013-07" db="EMBL/GenBank/DDBJ databases">
        <title>Comparative Genomic and Metabolomic Analysis of Twelve Strains of Pseudoalteromonas luteoviolacea.</title>
        <authorList>
            <person name="Vynne N.G."/>
            <person name="Mansson M."/>
            <person name="Gram L."/>
        </authorList>
    </citation>
    <scope>NUCLEOTIDE SEQUENCE [LARGE SCALE GENOMIC DNA]</scope>
    <source>
        <strain evidence="7 8">H33</strain>
    </source>
</reference>
<evidence type="ECO:0000256" key="3">
    <source>
        <dbReference type="ARBA" id="ARBA00022795"/>
    </source>
</evidence>
<comment type="function">
    <text evidence="1">Controls the length of the flagellar hook.</text>
</comment>
<dbReference type="InterPro" id="IPR021136">
    <property type="entry name" value="Flagellar_hook_control-like_C"/>
</dbReference>
<feature type="region of interest" description="Disordered" evidence="5">
    <location>
        <begin position="458"/>
        <end position="485"/>
    </location>
</feature>
<feature type="compositionally biased region" description="Polar residues" evidence="5">
    <location>
        <begin position="724"/>
        <end position="749"/>
    </location>
</feature>
<dbReference type="AlphaFoldDB" id="A0A167C282"/>
<name>A0A167C282_9GAMM</name>
<feature type="compositionally biased region" description="Acidic residues" evidence="5">
    <location>
        <begin position="538"/>
        <end position="547"/>
    </location>
</feature>
<accession>A0A167C282</accession>
<comment type="similarity">
    <text evidence="2">Belongs to the FliK family.</text>
</comment>
<gene>
    <name evidence="7" type="ORF">N476_23540</name>
</gene>
<proteinExistence type="inferred from homology"/>
<feature type="coiled-coil region" evidence="4">
    <location>
        <begin position="630"/>
        <end position="689"/>
    </location>
</feature>
<feature type="compositionally biased region" description="Polar residues" evidence="5">
    <location>
        <begin position="706"/>
        <end position="717"/>
    </location>
</feature>
<dbReference type="OrthoDB" id="1792985at2"/>
<feature type="compositionally biased region" description="Low complexity" evidence="5">
    <location>
        <begin position="549"/>
        <end position="562"/>
    </location>
</feature>
<feature type="compositionally biased region" description="Basic and acidic residues" evidence="5">
    <location>
        <begin position="52"/>
        <end position="72"/>
    </location>
</feature>
<feature type="compositionally biased region" description="Polar residues" evidence="5">
    <location>
        <begin position="209"/>
        <end position="219"/>
    </location>
</feature>
<dbReference type="RefSeq" id="WP_063363405.1">
    <property type="nucleotide sequence ID" value="NZ_AUXZ01000104.1"/>
</dbReference>
<comment type="caution">
    <text evidence="7">The sequence shown here is derived from an EMBL/GenBank/DDBJ whole genome shotgun (WGS) entry which is preliminary data.</text>
</comment>
<keyword evidence="3" id="KW-1005">Bacterial flagellum biogenesis</keyword>
<dbReference type="Proteomes" id="UP000076503">
    <property type="component" value="Unassembled WGS sequence"/>
</dbReference>
<dbReference type="Gene3D" id="3.30.750.140">
    <property type="match status" value="1"/>
</dbReference>
<feature type="domain" description="Flagellar hook-length control protein-like C-terminal" evidence="6">
    <location>
        <begin position="636"/>
        <end position="717"/>
    </location>
</feature>
<sequence length="760" mass="82770">MANVSLDVGMNNSVSPQHRQADERSTEQGFMAVWAQANEQEEAKSTALASEAKAEVERRQSASQSEKGEGEPVKVQTGPDEPLKLDDSHLPKTGPDIILQVERAGDIDTQPKSAGQTPDSLLSQITASNNQKTDVEHHLAPIPKAMRDHAGKVEVLPDNPGTNKGKKGPIDLIGPIVTQGEKAETGTDALADNKSASSFRSDKLLSADIPQQQSQQTGSERFKAIDPGLRYSEGPVGDPSNVQDDVKKATNNPQSQKDIITGKEIFNGEVKSREWFLHNKNATSDKSEVQKQIQPDVAIKAVKTDSVDAKASTEPKVQTELKTAVNDATKSVESELNSEASYLASQIRKAVTQEPQVTQPKGTVQAQSIDETSSKTDLTAKASTDELKAKPAIEVATQGNEKGSPNIKVLSELKSMVEQLSPQEKKQLESALNEKLSSDKMADPQVKRLESTLYTLVTGKPAPDVNPKQAKDTSNNEHAADKLSDSKVKFSNAAVELPSQQIDKPEMSYNSTKIISIKEGVVAEPTKQNVDVALSEEAPEMATESDGEQSQNNSSNQRQTASANVENIFKAIRTLGSEQIQSKEEFENVIQQVEQSRQSQQVVQQQSAAQVKTPQEQGIMQTLNLARNDAAKMMQEKVNMMINLNNQEAEIRLDPAELGSMQIRIRSDAEQAQINFVVQNQQAKELLEESMPKLKEMLEEQGIQLGDSSIEQQSEGNSGDGDNEQNAQGKLANESSEAQNNKEQSVTSRKQSDSAIDYYA</sequence>
<dbReference type="InterPro" id="IPR001635">
    <property type="entry name" value="Flag_hook_Flik"/>
</dbReference>
<evidence type="ECO:0000256" key="4">
    <source>
        <dbReference type="SAM" id="Coils"/>
    </source>
</evidence>
<feature type="region of interest" description="Disordered" evidence="5">
    <location>
        <begin position="701"/>
        <end position="760"/>
    </location>
</feature>
<feature type="region of interest" description="Disordered" evidence="5">
    <location>
        <begin position="538"/>
        <end position="562"/>
    </location>
</feature>
<feature type="compositionally biased region" description="Basic and acidic residues" evidence="5">
    <location>
        <begin position="133"/>
        <end position="152"/>
    </location>
</feature>
<feature type="compositionally biased region" description="Basic and acidic residues" evidence="5">
    <location>
        <begin position="469"/>
        <end position="485"/>
    </location>
</feature>
<dbReference type="GO" id="GO:0009424">
    <property type="term" value="C:bacterial-type flagellum hook"/>
    <property type="evidence" value="ECO:0007669"/>
    <property type="project" value="InterPro"/>
</dbReference>
<feature type="compositionally biased region" description="Polar residues" evidence="5">
    <location>
        <begin position="110"/>
        <end position="132"/>
    </location>
</feature>
<evidence type="ECO:0000256" key="5">
    <source>
        <dbReference type="SAM" id="MobiDB-lite"/>
    </source>
</evidence>
<dbReference type="Pfam" id="PF02120">
    <property type="entry name" value="Flg_hook"/>
    <property type="match status" value="1"/>
</dbReference>
<dbReference type="PATRIC" id="fig|1365251.3.peg.4180"/>
<dbReference type="EMBL" id="AUXZ01000104">
    <property type="protein sequence ID" value="KZN47155.1"/>
    <property type="molecule type" value="Genomic_DNA"/>
</dbReference>